<dbReference type="InParanoid" id="A0A5E4G387"/>
<dbReference type="FunCoup" id="A0A5E4G387">
    <property type="interactions" value="1953"/>
</dbReference>
<keyword evidence="5" id="KW-0539">Nucleus</keyword>
<feature type="domain" description="PHD-type" evidence="8">
    <location>
        <begin position="592"/>
        <end position="637"/>
    </location>
</feature>
<dbReference type="InterPro" id="IPR001965">
    <property type="entry name" value="Znf_PHD"/>
</dbReference>
<feature type="compositionally biased region" description="Polar residues" evidence="7">
    <location>
        <begin position="223"/>
        <end position="236"/>
    </location>
</feature>
<dbReference type="CDD" id="cd15539">
    <property type="entry name" value="PHD1_AIRE"/>
    <property type="match status" value="1"/>
</dbReference>
<dbReference type="OMA" id="RNFPTEL"/>
<accession>A0A5E4G387</accession>
<feature type="compositionally biased region" description="Basic and acidic residues" evidence="7">
    <location>
        <begin position="165"/>
        <end position="177"/>
    </location>
</feature>
<feature type="domain" description="N-acetyltransferase" evidence="9">
    <location>
        <begin position="790"/>
        <end position="942"/>
    </location>
</feature>
<dbReference type="Gene3D" id="3.40.630.30">
    <property type="match status" value="1"/>
</dbReference>
<dbReference type="GO" id="GO:0003682">
    <property type="term" value="F:chromatin binding"/>
    <property type="evidence" value="ECO:0007669"/>
    <property type="project" value="TreeGrafter"/>
</dbReference>
<evidence type="ECO:0000259" key="9">
    <source>
        <dbReference type="PROSITE" id="PS51186"/>
    </source>
</evidence>
<evidence type="ECO:0000256" key="2">
    <source>
        <dbReference type="ARBA" id="ARBA00022723"/>
    </source>
</evidence>
<dbReference type="Pfam" id="PF23011">
    <property type="entry name" value="PHD-1st_NSD"/>
    <property type="match status" value="1"/>
</dbReference>
<dbReference type="Pfam" id="PF16135">
    <property type="entry name" value="TDBD"/>
    <property type="match status" value="2"/>
</dbReference>
<evidence type="ECO:0000256" key="6">
    <source>
        <dbReference type="PROSITE-ProRule" id="PRU00146"/>
    </source>
</evidence>
<dbReference type="SUPFAM" id="SSF55729">
    <property type="entry name" value="Acyl-CoA N-acyltransferases (Nat)"/>
    <property type="match status" value="1"/>
</dbReference>
<dbReference type="Pfam" id="PF23209">
    <property type="entry name" value="IDM1_C"/>
    <property type="match status" value="1"/>
</dbReference>
<dbReference type="SMART" id="SM00249">
    <property type="entry name" value="PHD"/>
    <property type="match status" value="2"/>
</dbReference>
<dbReference type="PROSITE" id="PS01359">
    <property type="entry name" value="ZF_PHD_1"/>
    <property type="match status" value="1"/>
</dbReference>
<dbReference type="InterPro" id="IPR013083">
    <property type="entry name" value="Znf_RING/FYVE/PHD"/>
</dbReference>
<dbReference type="GO" id="GO:0045944">
    <property type="term" value="P:positive regulation of transcription by RNA polymerase II"/>
    <property type="evidence" value="ECO:0007669"/>
    <property type="project" value="TreeGrafter"/>
</dbReference>
<dbReference type="FunFam" id="3.30.40.10:FF:000494">
    <property type="entry name" value="Acyl-CoA N-acyltransferase with RING/FYVE/PHD-type zinc finger domain"/>
    <property type="match status" value="1"/>
</dbReference>
<dbReference type="Gramene" id="VVA34275">
    <property type="protein sequence ID" value="VVA34275"/>
    <property type="gene ID" value="Prudul26B013682"/>
</dbReference>
<dbReference type="InterPro" id="IPR000182">
    <property type="entry name" value="GNAT_dom"/>
</dbReference>
<evidence type="ECO:0000256" key="7">
    <source>
        <dbReference type="SAM" id="MobiDB-lite"/>
    </source>
</evidence>
<feature type="compositionally biased region" description="Basic and acidic residues" evidence="7">
    <location>
        <begin position="62"/>
        <end position="73"/>
    </location>
</feature>
<feature type="region of interest" description="Disordered" evidence="7">
    <location>
        <begin position="204"/>
        <end position="236"/>
    </location>
</feature>
<protein>
    <submittedName>
        <fullName evidence="10">PREDICTED: increased DNA methylation 1</fullName>
    </submittedName>
</protein>
<dbReference type="InterPro" id="IPR011011">
    <property type="entry name" value="Znf_FYVE_PHD"/>
</dbReference>
<dbReference type="GO" id="GO:0016747">
    <property type="term" value="F:acyltransferase activity, transferring groups other than amino-acyl groups"/>
    <property type="evidence" value="ECO:0007669"/>
    <property type="project" value="InterPro"/>
</dbReference>
<evidence type="ECO:0000256" key="1">
    <source>
        <dbReference type="ARBA" id="ARBA00004123"/>
    </source>
</evidence>
<dbReference type="EMBL" id="CABIKO010000324">
    <property type="protein sequence ID" value="VVA34275.1"/>
    <property type="molecule type" value="Genomic_DNA"/>
</dbReference>
<keyword evidence="3 6" id="KW-0863">Zinc-finger</keyword>
<dbReference type="GO" id="GO:0005634">
    <property type="term" value="C:nucleus"/>
    <property type="evidence" value="ECO:0007669"/>
    <property type="project" value="UniProtKB-SubCell"/>
</dbReference>
<dbReference type="InterPro" id="IPR019786">
    <property type="entry name" value="Zinc_finger_PHD-type_CS"/>
</dbReference>
<dbReference type="PROSITE" id="PS51186">
    <property type="entry name" value="GNAT"/>
    <property type="match status" value="1"/>
</dbReference>
<comment type="subcellular location">
    <subcellularLocation>
        <location evidence="1">Nucleus</location>
    </subcellularLocation>
</comment>
<gene>
    <name evidence="10" type="ORF">ALMOND_2B013682</name>
</gene>
<feature type="region of interest" description="Disordered" evidence="7">
    <location>
        <begin position="144"/>
        <end position="178"/>
    </location>
</feature>
<keyword evidence="2" id="KW-0479">Metal-binding</keyword>
<dbReference type="InterPro" id="IPR059153">
    <property type="entry name" value="NSD_PHD-1st"/>
</dbReference>
<evidence type="ECO:0000313" key="10">
    <source>
        <dbReference type="EMBL" id="VVA34275.1"/>
    </source>
</evidence>
<dbReference type="GO" id="GO:0000977">
    <property type="term" value="F:RNA polymerase II transcription regulatory region sequence-specific DNA binding"/>
    <property type="evidence" value="ECO:0007669"/>
    <property type="project" value="TreeGrafter"/>
</dbReference>
<dbReference type="InterPro" id="IPR019787">
    <property type="entry name" value="Znf_PHD-finger"/>
</dbReference>
<sequence length="957" mass="105316">MANGTDSEEFVVMSKVRTGLKREFAFALKAQAEVSGSLGRTRGSNSLNENGKRLKKATTNEVQKDDGDEKLTSGDDILAGGETVEGDNVKVMEDLDETMSEEDAKSDVVDLISDDEPKTHVDDSVLSERVYEDELKNGEVEMAVDDEPQTGCIGDSVNEDEAQEEQLKKSGPEKPLVDEELPEMIESGGDKVEGEVIEKPERRFTRSALKPKAEKVNNLPGKSDSQQLNSEMQKSPFVSKSKLEMKMPKMVRKFVKLKDFLDTGILEGQPVKYLRKVRGAGDTWLMGVITGSSILCHCDSCQGTEVVTPAVFELHAGSSNKRPPDYIYLENGNTLRDVMTVCQNSPLGILEEAVRLAVGCSSINKCTICLNCKESIHEEGTGSAVLLCISCMELKKSGEATPAVGANHSDESPKPVMVPKGPDTMSNCSSLKPVPAPKFPDTVSKYSSPKPVTVPKCPDTVSKYSSPKPVTVPNCPDTVLKCSSSESKSQGRVTRKDLRLHKLVFEEDVLPDGTEVAYYSHGEKMLVGYKKGPGISCSCCNDVVSASQFEAHAGFASRRKPYLFIYTSNGVSLHELALSLSRNRKSSTKKNDDLCSMCRDGGDLLCCDNCPRAFHKECLSLPSVPEGTWYCKQCQSMFEREKFVEHNANAVAAGRVAGVDPIEQITNRCIRIVTTFEEKFGGCALCRGHEFSGSDFGPGTVILCDQCEKEFHVGCLKDNGIEDLKEIPKGKWFCCPDCHRVHSALQKLVVHGGQKLPDSLLNVVRKKHNEKGTEFGANLDIKWRVLNGKTSTDDESLQLLSKALAIFHDRFAPIVDPTSRLDFIKEMLYGGTIQTQEFGGMYCAIITVNQLVVSAGMFRIYGAEVAELPLVATSADYQGQGYFQTLFSCIERFLAFLNVKSLVVPAADEAESIWKKRFGLEKLTQNEISNYRKSYQMMIFHGTSMLRKPVPKCRILA</sequence>
<evidence type="ECO:0000256" key="4">
    <source>
        <dbReference type="ARBA" id="ARBA00022833"/>
    </source>
</evidence>
<evidence type="ECO:0000259" key="8">
    <source>
        <dbReference type="PROSITE" id="PS50016"/>
    </source>
</evidence>
<dbReference type="AlphaFoldDB" id="A0A5E4G387"/>
<name>A0A5E4G387_PRUDU</name>
<feature type="region of interest" description="Disordered" evidence="7">
    <location>
        <begin position="35"/>
        <end position="119"/>
    </location>
</feature>
<reference evidence="11" key="1">
    <citation type="journal article" date="2020" name="Plant J.">
        <title>Transposons played a major role in the diversification between the closely related almond and peach genomes: results from the almond genome sequence.</title>
        <authorList>
            <person name="Alioto T."/>
            <person name="Alexiou K.G."/>
            <person name="Bardil A."/>
            <person name="Barteri F."/>
            <person name="Castanera R."/>
            <person name="Cruz F."/>
            <person name="Dhingra A."/>
            <person name="Duval H."/>
            <person name="Fernandez I Marti A."/>
            <person name="Frias L."/>
            <person name="Galan B."/>
            <person name="Garcia J.L."/>
            <person name="Howad W."/>
            <person name="Gomez-Garrido J."/>
            <person name="Gut M."/>
            <person name="Julca I."/>
            <person name="Morata J."/>
            <person name="Puigdomenech P."/>
            <person name="Ribeca P."/>
            <person name="Rubio Cabetas M.J."/>
            <person name="Vlasova A."/>
            <person name="Wirthensohn M."/>
            <person name="Garcia-Mas J."/>
            <person name="Gabaldon T."/>
            <person name="Casacuberta J.M."/>
            <person name="Arus P."/>
        </authorList>
    </citation>
    <scope>NUCLEOTIDE SEQUENCE [LARGE SCALE GENOMIC DNA]</scope>
    <source>
        <strain evidence="11">cv. Texas</strain>
    </source>
</reference>
<keyword evidence="4" id="KW-0862">Zinc</keyword>
<dbReference type="PANTHER" id="PTHR47025:SF2">
    <property type="entry name" value="AUTOIMMUNE REGULATOR"/>
    <property type="match status" value="1"/>
</dbReference>
<dbReference type="SUPFAM" id="SSF57903">
    <property type="entry name" value="FYVE/PHD zinc finger"/>
    <property type="match status" value="2"/>
</dbReference>
<evidence type="ECO:0000256" key="3">
    <source>
        <dbReference type="ARBA" id="ARBA00022771"/>
    </source>
</evidence>
<dbReference type="GO" id="GO:0042393">
    <property type="term" value="F:histone binding"/>
    <property type="evidence" value="ECO:0007669"/>
    <property type="project" value="TreeGrafter"/>
</dbReference>
<dbReference type="PROSITE" id="PS50016">
    <property type="entry name" value="ZF_PHD_2"/>
    <property type="match status" value="1"/>
</dbReference>
<organism evidence="10 11">
    <name type="scientific">Prunus dulcis</name>
    <name type="common">Almond</name>
    <name type="synonym">Amygdalus dulcis</name>
    <dbReference type="NCBI Taxonomy" id="3755"/>
    <lineage>
        <taxon>Eukaryota</taxon>
        <taxon>Viridiplantae</taxon>
        <taxon>Streptophyta</taxon>
        <taxon>Embryophyta</taxon>
        <taxon>Tracheophyta</taxon>
        <taxon>Spermatophyta</taxon>
        <taxon>Magnoliopsida</taxon>
        <taxon>eudicotyledons</taxon>
        <taxon>Gunneridae</taxon>
        <taxon>Pentapetalae</taxon>
        <taxon>rosids</taxon>
        <taxon>fabids</taxon>
        <taxon>Rosales</taxon>
        <taxon>Rosaceae</taxon>
        <taxon>Amygdaloideae</taxon>
        <taxon>Amygdaleae</taxon>
        <taxon>Prunus</taxon>
    </lineage>
</organism>
<dbReference type="InterPro" id="IPR056511">
    <property type="entry name" value="IDM1_C"/>
</dbReference>
<dbReference type="Gene3D" id="3.30.40.10">
    <property type="entry name" value="Zinc/RING finger domain, C3HC4 (zinc finger)"/>
    <property type="match status" value="2"/>
</dbReference>
<proteinExistence type="predicted"/>
<dbReference type="InterPro" id="IPR016181">
    <property type="entry name" value="Acyl_CoA_acyltransferase"/>
</dbReference>
<dbReference type="PANTHER" id="PTHR47025">
    <property type="entry name" value="AUTOIMMUNE REGULATOR"/>
    <property type="match status" value="1"/>
</dbReference>
<evidence type="ECO:0000256" key="5">
    <source>
        <dbReference type="ARBA" id="ARBA00023242"/>
    </source>
</evidence>
<evidence type="ECO:0000313" key="11">
    <source>
        <dbReference type="Proteomes" id="UP000327085"/>
    </source>
</evidence>
<dbReference type="Proteomes" id="UP000327085">
    <property type="component" value="Chromosome 6"/>
</dbReference>
<dbReference type="GO" id="GO:0008270">
    <property type="term" value="F:zinc ion binding"/>
    <property type="evidence" value="ECO:0007669"/>
    <property type="project" value="UniProtKB-KW"/>
</dbReference>
<dbReference type="InterPro" id="IPR032308">
    <property type="entry name" value="TDBD"/>
</dbReference>